<reference evidence="2" key="1">
    <citation type="submission" date="2016-10" db="EMBL/GenBank/DDBJ databases">
        <authorList>
            <person name="Varghese N."/>
            <person name="Submissions S."/>
        </authorList>
    </citation>
    <scope>NUCLEOTIDE SEQUENCE [LARGE SCALE GENOMIC DNA]</scope>
    <source>
        <strain evidence="2">S6-262</strain>
    </source>
</reference>
<dbReference type="SUPFAM" id="SSF52540">
    <property type="entry name" value="P-loop containing nucleoside triphosphate hydrolases"/>
    <property type="match status" value="1"/>
</dbReference>
<dbReference type="InterPro" id="IPR027417">
    <property type="entry name" value="P-loop_NTPase"/>
</dbReference>
<dbReference type="Proteomes" id="UP000199206">
    <property type="component" value="Unassembled WGS sequence"/>
</dbReference>
<dbReference type="EMBL" id="FOCF01000004">
    <property type="protein sequence ID" value="SEN03686.1"/>
    <property type="molecule type" value="Genomic_DNA"/>
</dbReference>
<dbReference type="Gene3D" id="3.40.50.300">
    <property type="entry name" value="P-loop containing nucleotide triphosphate hydrolases"/>
    <property type="match status" value="1"/>
</dbReference>
<keyword evidence="1" id="KW-0808">Transferase</keyword>
<dbReference type="RefSeq" id="WP_093665419.1">
    <property type="nucleotide sequence ID" value="NZ_FOCF01000004.1"/>
</dbReference>
<dbReference type="AlphaFoldDB" id="A0A1H8D946"/>
<dbReference type="STRING" id="1166340.SAMN05192583_1836"/>
<keyword evidence="2" id="KW-1185">Reference proteome</keyword>
<organism evidence="1 2">
    <name type="scientific">Sphingomonas gellani</name>
    <dbReference type="NCBI Taxonomy" id="1166340"/>
    <lineage>
        <taxon>Bacteria</taxon>
        <taxon>Pseudomonadati</taxon>
        <taxon>Pseudomonadota</taxon>
        <taxon>Alphaproteobacteria</taxon>
        <taxon>Sphingomonadales</taxon>
        <taxon>Sphingomonadaceae</taxon>
        <taxon>Sphingomonas</taxon>
    </lineage>
</organism>
<gene>
    <name evidence="1" type="ORF">SAMN05192583_1836</name>
</gene>
<evidence type="ECO:0000313" key="2">
    <source>
        <dbReference type="Proteomes" id="UP000199206"/>
    </source>
</evidence>
<dbReference type="OrthoDB" id="6853346at2"/>
<dbReference type="GO" id="GO:0016301">
    <property type="term" value="F:kinase activity"/>
    <property type="evidence" value="ECO:0007669"/>
    <property type="project" value="UniProtKB-KW"/>
</dbReference>
<name>A0A1H8D946_9SPHN</name>
<proteinExistence type="predicted"/>
<evidence type="ECO:0000313" key="1">
    <source>
        <dbReference type="EMBL" id="SEN03686.1"/>
    </source>
</evidence>
<accession>A0A1H8D946</accession>
<protein>
    <submittedName>
        <fullName evidence="1">Thymidylate kinase</fullName>
    </submittedName>
</protein>
<sequence>MTTFRLFHDDAEVLLHPTVPSHVRRHTALAPCVALVGCDGAGKSTLAADLTARLTRHGEVQLVYLGLGTGDLGRRIGRLPLIGRVAERFLTAKADKAHDGATKRLPGLATALVMFGFSLLRQRRFGRMMRLRARGVLIVADRYPQAEVAGSFDGPALSWSRPGSDLVERLAARERRLYQRMAEHRPTVVIRLNVDPDTALMRKADHKRSLLARKVAVLSTLRFAGAPVVDVDATRSYADVLDAVVGVLRNHGLRG</sequence>
<keyword evidence="1" id="KW-0418">Kinase</keyword>